<gene>
    <name evidence="2" type="ORF">FZC74_20035</name>
</gene>
<feature type="transmembrane region" description="Helical" evidence="1">
    <location>
        <begin position="32"/>
        <end position="50"/>
    </location>
</feature>
<feature type="transmembrane region" description="Helical" evidence="1">
    <location>
        <begin position="6"/>
        <end position="23"/>
    </location>
</feature>
<protein>
    <submittedName>
        <fullName evidence="2">Uncharacterized protein</fullName>
    </submittedName>
</protein>
<dbReference type="RefSeq" id="WP_148967080.1">
    <property type="nucleotide sequence ID" value="NZ_JBNILI010000004.1"/>
</dbReference>
<keyword evidence="1" id="KW-0812">Transmembrane</keyword>
<evidence type="ECO:0000256" key="1">
    <source>
        <dbReference type="SAM" id="Phobius"/>
    </source>
</evidence>
<organism evidence="2 3">
    <name type="scientific">Sutcliffiella horikoshii</name>
    <dbReference type="NCBI Taxonomy" id="79883"/>
    <lineage>
        <taxon>Bacteria</taxon>
        <taxon>Bacillati</taxon>
        <taxon>Bacillota</taxon>
        <taxon>Bacilli</taxon>
        <taxon>Bacillales</taxon>
        <taxon>Bacillaceae</taxon>
        <taxon>Sutcliffiella</taxon>
    </lineage>
</organism>
<dbReference type="AlphaFoldDB" id="A0AA94WL39"/>
<name>A0AA94WL39_9BACI</name>
<evidence type="ECO:0000313" key="3">
    <source>
        <dbReference type="Proteomes" id="UP000323393"/>
    </source>
</evidence>
<proteinExistence type="predicted"/>
<accession>A0AA94WL39</accession>
<evidence type="ECO:0000313" key="2">
    <source>
        <dbReference type="EMBL" id="TYS54401.1"/>
    </source>
</evidence>
<dbReference type="Proteomes" id="UP000323393">
    <property type="component" value="Unassembled WGS sequence"/>
</dbReference>
<reference evidence="2 3" key="1">
    <citation type="submission" date="2019-08" db="EMBL/GenBank/DDBJ databases">
        <title>Bacillus genomes from the desert of Cuatro Cienegas, Coahuila.</title>
        <authorList>
            <person name="Olmedo-Alvarez G."/>
        </authorList>
    </citation>
    <scope>NUCLEOTIDE SEQUENCE [LARGE SCALE GENOMIC DNA]</scope>
    <source>
        <strain evidence="2 3">CH88_3T</strain>
    </source>
</reference>
<keyword evidence="1" id="KW-1133">Transmembrane helix</keyword>
<keyword evidence="1" id="KW-0472">Membrane</keyword>
<feature type="transmembrane region" description="Helical" evidence="1">
    <location>
        <begin position="85"/>
        <end position="111"/>
    </location>
</feature>
<dbReference type="EMBL" id="VTEU01000015">
    <property type="protein sequence ID" value="TYS54401.1"/>
    <property type="molecule type" value="Genomic_DNA"/>
</dbReference>
<sequence>MELLCILLAWGLIAVLVIRIYLGQDAEERPKLWKIIIAVLLGLFSFTFTFPLFNEPFSIAILPLGVWILYGLLNRKGRWQAYRKYAWTGFGGNFIFLSTAILAIGLAAVFYPDDEVRTYLTDVSEVELLVTHPSGGEVKINEDKFEDSLSTFNYERSNVIQWFEEIREQIWPEEESEEPVEIQEKFPYLLTGVKTKTGDKIRVYVEQDGKGLLVTTKEKQHYYRSKTASFLEERGNAE</sequence>
<feature type="transmembrane region" description="Helical" evidence="1">
    <location>
        <begin position="56"/>
        <end position="73"/>
    </location>
</feature>
<comment type="caution">
    <text evidence="2">The sequence shown here is derived from an EMBL/GenBank/DDBJ whole genome shotgun (WGS) entry which is preliminary data.</text>
</comment>